<evidence type="ECO:0000313" key="4">
    <source>
        <dbReference type="Proteomes" id="UP000192596"/>
    </source>
</evidence>
<keyword evidence="4" id="KW-1185">Reference proteome</keyword>
<keyword evidence="1" id="KW-0732">Signal</keyword>
<gene>
    <name evidence="3" type="ORF">B0A48_16180</name>
</gene>
<proteinExistence type="predicted"/>
<dbReference type="Proteomes" id="UP000192596">
    <property type="component" value="Unassembled WGS sequence"/>
</dbReference>
<protein>
    <recommendedName>
        <fullName evidence="2">Deoxyribonuclease NucA/NucB domain-containing protein</fullName>
    </recommendedName>
</protein>
<feature type="domain" description="Deoxyribonuclease NucA/NucB" evidence="2">
    <location>
        <begin position="36"/>
        <end position="134"/>
    </location>
</feature>
<organism evidence="3 4">
    <name type="scientific">Cryoendolithus antarcticus</name>
    <dbReference type="NCBI Taxonomy" id="1507870"/>
    <lineage>
        <taxon>Eukaryota</taxon>
        <taxon>Fungi</taxon>
        <taxon>Dikarya</taxon>
        <taxon>Ascomycota</taxon>
        <taxon>Pezizomycotina</taxon>
        <taxon>Dothideomycetes</taxon>
        <taxon>Dothideomycetidae</taxon>
        <taxon>Cladosporiales</taxon>
        <taxon>Cladosporiaceae</taxon>
        <taxon>Cryoendolithus</taxon>
    </lineage>
</organism>
<reference evidence="4" key="1">
    <citation type="submission" date="2017-03" db="EMBL/GenBank/DDBJ databases">
        <title>Genomes of endolithic fungi from Antarctica.</title>
        <authorList>
            <person name="Coleine C."/>
            <person name="Masonjones S."/>
            <person name="Stajich J.E."/>
        </authorList>
    </citation>
    <scope>NUCLEOTIDE SEQUENCE [LARGE SCALE GENOMIC DNA]</scope>
    <source>
        <strain evidence="4">CCFEE 5527</strain>
    </source>
</reference>
<dbReference type="InterPro" id="IPR029476">
    <property type="entry name" value="DNase_NucA_NucB"/>
</dbReference>
<feature type="signal peptide" evidence="1">
    <location>
        <begin position="1"/>
        <end position="18"/>
    </location>
</feature>
<accession>A0A1V8SFL6</accession>
<evidence type="ECO:0000313" key="3">
    <source>
        <dbReference type="EMBL" id="OQN97869.1"/>
    </source>
</evidence>
<comment type="caution">
    <text evidence="3">The sequence shown here is derived from an EMBL/GenBank/DDBJ whole genome shotgun (WGS) entry which is preliminary data.</text>
</comment>
<dbReference type="STRING" id="1507870.A0A1V8SFL6"/>
<dbReference type="OrthoDB" id="2748312at2759"/>
<dbReference type="Pfam" id="PF14040">
    <property type="entry name" value="DNase_NucA_NucB"/>
    <property type="match status" value="1"/>
</dbReference>
<dbReference type="EMBL" id="NAJO01000050">
    <property type="protein sequence ID" value="OQN97869.1"/>
    <property type="molecule type" value="Genomic_DNA"/>
</dbReference>
<name>A0A1V8SFL6_9PEZI</name>
<sequence>MFRELFLVAVCLLKSTEAVTYGLICSSFPGVCNNKCYATYVAGKSDTFTWNGGLNAATDTARRTAAGTRPNPCCSDITAPPTCYTPAGAVVACTSPDEYPYISSSLGGAGAIIRCTGPAENRDEGGQYGGIITRGTDEGGCGSIIGCQIQIAFAFVNAESPFCTSQAGPNDGFQWTYSGGTYINAKRDTVPILEPHVPDPADFFPLHLRREFLLTNGMRVIVASRDLDKDWQNEIFVMGNETTRVVREYVGMEKSAPFRPANVSM</sequence>
<evidence type="ECO:0000256" key="1">
    <source>
        <dbReference type="SAM" id="SignalP"/>
    </source>
</evidence>
<dbReference type="InParanoid" id="A0A1V8SFL6"/>
<dbReference type="AlphaFoldDB" id="A0A1V8SFL6"/>
<evidence type="ECO:0000259" key="2">
    <source>
        <dbReference type="Pfam" id="PF14040"/>
    </source>
</evidence>
<feature type="chain" id="PRO_5011986081" description="Deoxyribonuclease NucA/NucB domain-containing protein" evidence="1">
    <location>
        <begin position="19"/>
        <end position="265"/>
    </location>
</feature>